<dbReference type="PROSITE" id="PS50122">
    <property type="entry name" value="CHEB"/>
    <property type="match status" value="1"/>
</dbReference>
<evidence type="ECO:0000313" key="13">
    <source>
        <dbReference type="Proteomes" id="UP000594464"/>
    </source>
</evidence>
<keyword evidence="6" id="KW-0378">Hydrolase</keyword>
<keyword evidence="5" id="KW-0949">S-adenosyl-L-methionine</keyword>
<proteinExistence type="predicted"/>
<dbReference type="PROSITE" id="PS50109">
    <property type="entry name" value="HIS_KIN"/>
    <property type="match status" value="1"/>
</dbReference>
<feature type="active site" evidence="6">
    <location>
        <position position="21"/>
    </location>
</feature>
<dbReference type="GO" id="GO:0000155">
    <property type="term" value="F:phosphorelay sensor kinase activity"/>
    <property type="evidence" value="ECO:0007669"/>
    <property type="project" value="InterPro"/>
</dbReference>
<reference evidence="13" key="1">
    <citation type="submission" date="2020-02" db="EMBL/GenBank/DDBJ databases">
        <title>Genomic and physiological characterization of two novel Nitrospinaceae genera.</title>
        <authorList>
            <person name="Mueller A.J."/>
            <person name="Jung M.-Y."/>
            <person name="Strachan C.R."/>
            <person name="Herbold C.W."/>
            <person name="Kirkegaard R.H."/>
            <person name="Daims H."/>
        </authorList>
    </citation>
    <scope>NUCLEOTIDE SEQUENCE [LARGE SCALE GENOMIC DNA]</scope>
</reference>
<dbReference type="SUPFAM" id="SSF47757">
    <property type="entry name" value="Chemotaxis receptor methyltransferase CheR, N-terminal domain"/>
    <property type="match status" value="1"/>
</dbReference>
<dbReference type="Gene3D" id="1.10.287.130">
    <property type="match status" value="1"/>
</dbReference>
<feature type="domain" description="Histidine kinase" evidence="9">
    <location>
        <begin position="863"/>
        <end position="1076"/>
    </location>
</feature>
<accession>A0A7T0G4B1</accession>
<dbReference type="Gene3D" id="3.30.565.10">
    <property type="entry name" value="Histidine kinase-like ATPase, C-terminal domain"/>
    <property type="match status" value="1"/>
</dbReference>
<dbReference type="GO" id="GO:0005737">
    <property type="term" value="C:cytoplasm"/>
    <property type="evidence" value="ECO:0007669"/>
    <property type="project" value="InterPro"/>
</dbReference>
<dbReference type="KEGG" id="nva:G3M78_12585"/>
<feature type="region of interest" description="Disordered" evidence="8">
    <location>
        <begin position="1073"/>
        <end position="1107"/>
    </location>
</feature>
<dbReference type="Pfam" id="PF01739">
    <property type="entry name" value="CheR"/>
    <property type="match status" value="1"/>
</dbReference>
<dbReference type="InterPro" id="IPR022641">
    <property type="entry name" value="CheR_N"/>
</dbReference>
<dbReference type="InterPro" id="IPR035909">
    <property type="entry name" value="CheB_C"/>
</dbReference>
<dbReference type="GO" id="GO:0008983">
    <property type="term" value="F:protein-glutamate O-methyltransferase activity"/>
    <property type="evidence" value="ECO:0007669"/>
    <property type="project" value="UniProtKB-EC"/>
</dbReference>
<dbReference type="PRINTS" id="PR00996">
    <property type="entry name" value="CHERMTFRASE"/>
</dbReference>
<keyword evidence="4" id="KW-0808">Transferase</keyword>
<dbReference type="Gene3D" id="3.40.50.180">
    <property type="entry name" value="Methylesterase CheB, C-terminal domain"/>
    <property type="match status" value="1"/>
</dbReference>
<dbReference type="GO" id="GO:0008984">
    <property type="term" value="F:protein-glutamate methylesterase activity"/>
    <property type="evidence" value="ECO:0007669"/>
    <property type="project" value="InterPro"/>
</dbReference>
<dbReference type="PANTHER" id="PTHR24422:SF10">
    <property type="entry name" value="CHEMOTAXIS PROTEIN METHYLTRANSFERASE 2"/>
    <property type="match status" value="1"/>
</dbReference>
<dbReference type="InterPro" id="IPR000780">
    <property type="entry name" value="CheR_MeTrfase"/>
</dbReference>
<feature type="active site" evidence="6">
    <location>
        <position position="143"/>
    </location>
</feature>
<sequence>MENAKNQQDGNNVPVVALGASAGGLASLELFFKNIPADTGFAYVVVQHLAPSYKSFMPEILSRVASIPVVTIKNNMPVAQDTIYWLPPMNELSIDNGILKIRKIDVGQGETRPVKPIDHFFSSLSRDYERQKTVIILSGTGSDGSLGVVDAHNAAAKIYIENPETAKFDGMPNSAMITKTFDFVGTASEIAERTVESSNSQRKEIRRNILDKLQGSTKDKILDLINEEYDVDFNLYKIPTIDRRLGKRMEHLHIKDLDKYLKYLVQNPKEIANIYYEILIGVTELFRDKEAFDLISSSVIPGILSDNVPGKEVRIWVAGCASGEEAYSLAILFLEAIEKLDRHINIKIFATDVDSHILDKAGLGIYEQDNALVKSYMGKYFEEKKGCVQVTSALRRCIVFTRHNLLKDPPFMNMDLISCRNLLIYFKSEAQDKALSTFLFSLKRYGYLFLGPSEQIKILSNNFDTIHSKWKIYRKTHDIKRLRDKTSMRPAVDATTETNNPRSPVVTQNMTGIKTEDAMEVLLQSYIPPSLMLNDEMDIIHIFGDAGKYISFKPGKALLNIKALTNESLAHVISASIDQCRVSRQIIEASETIKVEGSVDKERFYNVIVRPLGNSECIDPIGFLVSIDEGDKGFNKSDMSGRPVSLQEIESHSLLVEELKRTKANLYKTVSELEITNEEFQATNQEMLVANEELQCSNEELNSVNDELYSVNLEYHEKIDELVKVTQDEDNLLNCTDIGTIFLDSQLRIRKFTPAIQKYFRLLTTDIGRQLSDISCDLDVDEILRYIHSVIKTMEPVQYEKTDKSGNYFLIKIHPYKTFFESGDGAIISFVDVSEVKKAEITIKEKVDALEKINQDLEAFAYVVSHDLKAPLRTIGQLAQSIEEEIKDKLSPDNRKNFEDLFNLKRNMEALIDGILKYSVAGKEGARAEPVNVNDLLNTIIKAQSPVHQNAIEISRGMPTLTTEKVKLEQVFLNLIGNAIKYGTTDKSTLCINIGCIELEDFFQFSVGDNGDGIPEQHQGRIFTMFKTLDFPGKEKGTGIGLAVVKRIVESQGGRITVNSLEGKGATFSFTWPKQMKGKEPNNDDSPLHNPLSERDLVGTQGNRNKS</sequence>
<evidence type="ECO:0000259" key="9">
    <source>
        <dbReference type="PROSITE" id="PS50109"/>
    </source>
</evidence>
<keyword evidence="6" id="KW-0145">Chemotaxis</keyword>
<dbReference type="InterPro" id="IPR050903">
    <property type="entry name" value="Bact_Chemotaxis_MeTrfase"/>
</dbReference>
<dbReference type="SUPFAM" id="SSF47384">
    <property type="entry name" value="Homodimeric domain of signal transducing histidine kinase"/>
    <property type="match status" value="1"/>
</dbReference>
<evidence type="ECO:0000256" key="8">
    <source>
        <dbReference type="SAM" id="MobiDB-lite"/>
    </source>
</evidence>
<evidence type="ECO:0000256" key="5">
    <source>
        <dbReference type="ARBA" id="ARBA00022691"/>
    </source>
</evidence>
<dbReference type="GO" id="GO:0000156">
    <property type="term" value="F:phosphorelay response regulator activity"/>
    <property type="evidence" value="ECO:0007669"/>
    <property type="project" value="InterPro"/>
</dbReference>
<dbReference type="Pfam" id="PF01339">
    <property type="entry name" value="CheB_methylest"/>
    <property type="match status" value="1"/>
</dbReference>
<dbReference type="InterPro" id="IPR036097">
    <property type="entry name" value="HisK_dim/P_sf"/>
</dbReference>
<dbReference type="PROSITE" id="PS50123">
    <property type="entry name" value="CHER"/>
    <property type="match status" value="1"/>
</dbReference>
<name>A0A7T0G4B1_9BACT</name>
<dbReference type="Pfam" id="PF13596">
    <property type="entry name" value="PAS_10"/>
    <property type="match status" value="1"/>
</dbReference>
<evidence type="ECO:0000256" key="1">
    <source>
        <dbReference type="ARBA" id="ARBA00000085"/>
    </source>
</evidence>
<dbReference type="InterPro" id="IPR022642">
    <property type="entry name" value="CheR_C"/>
</dbReference>
<dbReference type="InterPro" id="IPR036890">
    <property type="entry name" value="HATPase_C_sf"/>
</dbReference>
<dbReference type="SUPFAM" id="SSF53335">
    <property type="entry name" value="S-adenosyl-L-methionine-dependent methyltransferases"/>
    <property type="match status" value="1"/>
</dbReference>
<dbReference type="InterPro" id="IPR005467">
    <property type="entry name" value="His_kinase_dom"/>
</dbReference>
<dbReference type="Proteomes" id="UP000594464">
    <property type="component" value="Chromosome"/>
</dbReference>
<comment type="catalytic activity">
    <reaction evidence="1">
        <text>ATP + protein L-histidine = ADP + protein N-phospho-L-histidine.</text>
        <dbReference type="EC" id="2.7.13.3"/>
    </reaction>
</comment>
<dbReference type="Gene3D" id="3.40.50.150">
    <property type="entry name" value="Vaccinia Virus protein VP39"/>
    <property type="match status" value="1"/>
</dbReference>
<evidence type="ECO:0000313" key="12">
    <source>
        <dbReference type="EMBL" id="QPJ66184.1"/>
    </source>
</evidence>
<dbReference type="InterPro" id="IPR000673">
    <property type="entry name" value="Sig_transdc_resp-reg_Me-estase"/>
</dbReference>
<evidence type="ECO:0000256" key="6">
    <source>
        <dbReference type="PROSITE-ProRule" id="PRU00050"/>
    </source>
</evidence>
<evidence type="ECO:0000256" key="4">
    <source>
        <dbReference type="ARBA" id="ARBA00022679"/>
    </source>
</evidence>
<dbReference type="Pfam" id="PF03705">
    <property type="entry name" value="CheR_N"/>
    <property type="match status" value="1"/>
</dbReference>
<protein>
    <recommendedName>
        <fullName evidence="14">Chemotaxis protein CheR</fullName>
    </recommendedName>
</protein>
<feature type="compositionally biased region" description="Polar residues" evidence="8">
    <location>
        <begin position="495"/>
        <end position="507"/>
    </location>
</feature>
<dbReference type="InterPro" id="IPR036804">
    <property type="entry name" value="CheR_N_sf"/>
</dbReference>
<feature type="coiled-coil region" evidence="7">
    <location>
        <begin position="656"/>
        <end position="707"/>
    </location>
</feature>
<keyword evidence="7" id="KW-0175">Coiled coil</keyword>
<dbReference type="Gene3D" id="1.10.155.10">
    <property type="entry name" value="Chemotaxis receptor methyltransferase CheR, N-terminal domain"/>
    <property type="match status" value="1"/>
</dbReference>
<dbReference type="GO" id="GO:0032259">
    <property type="term" value="P:methylation"/>
    <property type="evidence" value="ECO:0007669"/>
    <property type="project" value="UniProtKB-KW"/>
</dbReference>
<dbReference type="GO" id="GO:0006935">
    <property type="term" value="P:chemotaxis"/>
    <property type="evidence" value="ECO:0007669"/>
    <property type="project" value="UniProtKB-UniRule"/>
</dbReference>
<comment type="catalytic activity">
    <reaction evidence="2">
        <text>L-glutamyl-[protein] + S-adenosyl-L-methionine = [protein]-L-glutamate 5-O-methyl ester + S-adenosyl-L-homocysteine</text>
        <dbReference type="Rhea" id="RHEA:24452"/>
        <dbReference type="Rhea" id="RHEA-COMP:10208"/>
        <dbReference type="Rhea" id="RHEA-COMP:10311"/>
        <dbReference type="ChEBI" id="CHEBI:29973"/>
        <dbReference type="ChEBI" id="CHEBI:57856"/>
        <dbReference type="ChEBI" id="CHEBI:59789"/>
        <dbReference type="ChEBI" id="CHEBI:82795"/>
        <dbReference type="EC" id="2.1.1.80"/>
    </reaction>
</comment>
<organism evidence="12 13">
    <name type="scientific">Candidatus Nitrohelix vancouverensis</name>
    <dbReference type="NCBI Taxonomy" id="2705534"/>
    <lineage>
        <taxon>Bacteria</taxon>
        <taxon>Pseudomonadati</taxon>
        <taxon>Nitrospinota/Tectimicrobiota group</taxon>
        <taxon>Nitrospinota</taxon>
        <taxon>Nitrospinia</taxon>
        <taxon>Nitrospinales</taxon>
        <taxon>Nitrospinaceae</taxon>
        <taxon>Candidatus Nitrohelix</taxon>
    </lineage>
</organism>
<feature type="active site" evidence="6">
    <location>
        <position position="48"/>
    </location>
</feature>
<evidence type="ECO:0008006" key="14">
    <source>
        <dbReference type="Google" id="ProtNLM"/>
    </source>
</evidence>
<dbReference type="CDD" id="cd00082">
    <property type="entry name" value="HisKA"/>
    <property type="match status" value="1"/>
</dbReference>
<dbReference type="SMART" id="SM00138">
    <property type="entry name" value="MeTrc"/>
    <property type="match status" value="1"/>
</dbReference>
<dbReference type="InterPro" id="IPR029063">
    <property type="entry name" value="SAM-dependent_MTases_sf"/>
</dbReference>
<evidence type="ECO:0000259" key="10">
    <source>
        <dbReference type="PROSITE" id="PS50122"/>
    </source>
</evidence>
<dbReference type="CDD" id="cd16434">
    <property type="entry name" value="CheB-CheR_fusion"/>
    <property type="match status" value="1"/>
</dbReference>
<keyword evidence="3" id="KW-0489">Methyltransferase</keyword>
<dbReference type="AlphaFoldDB" id="A0A7T0G4B1"/>
<evidence type="ECO:0000259" key="11">
    <source>
        <dbReference type="PROSITE" id="PS50123"/>
    </source>
</evidence>
<dbReference type="PANTHER" id="PTHR24422">
    <property type="entry name" value="CHEMOTAXIS PROTEIN METHYLTRANSFERASE"/>
    <property type="match status" value="1"/>
</dbReference>
<gene>
    <name evidence="12" type="ORF">G3M78_12585</name>
</gene>
<dbReference type="SUPFAM" id="SSF55785">
    <property type="entry name" value="PYP-like sensor domain (PAS domain)"/>
    <property type="match status" value="1"/>
</dbReference>
<dbReference type="EMBL" id="CP048620">
    <property type="protein sequence ID" value="QPJ66184.1"/>
    <property type="molecule type" value="Genomic_DNA"/>
</dbReference>
<dbReference type="SMART" id="SM00388">
    <property type="entry name" value="HisKA"/>
    <property type="match status" value="1"/>
</dbReference>
<dbReference type="SUPFAM" id="SSF55874">
    <property type="entry name" value="ATPase domain of HSP90 chaperone/DNA topoisomerase II/histidine kinase"/>
    <property type="match status" value="1"/>
</dbReference>
<dbReference type="SUPFAM" id="SSF52738">
    <property type="entry name" value="Methylesterase CheB, C-terminal domain"/>
    <property type="match status" value="1"/>
</dbReference>
<evidence type="ECO:0000256" key="3">
    <source>
        <dbReference type="ARBA" id="ARBA00022603"/>
    </source>
</evidence>
<feature type="domain" description="CheB-type methylesterase" evidence="10">
    <location>
        <begin position="9"/>
        <end position="201"/>
    </location>
</feature>
<evidence type="ECO:0000256" key="2">
    <source>
        <dbReference type="ARBA" id="ARBA00001541"/>
    </source>
</evidence>
<feature type="region of interest" description="Disordered" evidence="8">
    <location>
        <begin position="488"/>
        <end position="507"/>
    </location>
</feature>
<dbReference type="SMART" id="SM00387">
    <property type="entry name" value="HATPase_c"/>
    <property type="match status" value="1"/>
</dbReference>
<feature type="domain" description="CheR-type methyltransferase" evidence="11">
    <location>
        <begin position="219"/>
        <end position="478"/>
    </location>
</feature>
<dbReference type="InterPro" id="IPR035965">
    <property type="entry name" value="PAS-like_dom_sf"/>
</dbReference>
<dbReference type="InterPro" id="IPR003594">
    <property type="entry name" value="HATPase_dom"/>
</dbReference>
<dbReference type="InterPro" id="IPR003661">
    <property type="entry name" value="HisK_dim/P_dom"/>
</dbReference>
<dbReference type="Gene3D" id="3.30.450.20">
    <property type="entry name" value="PAS domain"/>
    <property type="match status" value="1"/>
</dbReference>
<evidence type="ECO:0000256" key="7">
    <source>
        <dbReference type="SAM" id="Coils"/>
    </source>
</evidence>
<dbReference type="Pfam" id="PF02518">
    <property type="entry name" value="HATPase_c"/>
    <property type="match status" value="1"/>
</dbReference>